<dbReference type="EnsemblMetazoa" id="XM_038209691.1">
    <property type="protein sequence ID" value="XP_038065619.1"/>
    <property type="gene ID" value="LOC119735768"/>
</dbReference>
<dbReference type="AlphaFoldDB" id="A0A914AQA3"/>
<evidence type="ECO:0000313" key="5">
    <source>
        <dbReference type="EnsemblMetazoa" id="XP_038065619.1"/>
    </source>
</evidence>
<dbReference type="PANTHER" id="PTHR19143">
    <property type="entry name" value="FIBRINOGEN/TENASCIN/ANGIOPOEITIN"/>
    <property type="match status" value="1"/>
</dbReference>
<dbReference type="Pfam" id="PF00024">
    <property type="entry name" value="PAN_1"/>
    <property type="match status" value="1"/>
</dbReference>
<dbReference type="Pfam" id="PF00147">
    <property type="entry name" value="Fibrinogen_C"/>
    <property type="match status" value="2"/>
</dbReference>
<dbReference type="InterPro" id="IPR020837">
    <property type="entry name" value="Fibrinogen_CS"/>
</dbReference>
<dbReference type="GeneID" id="119735768"/>
<name>A0A914AQA3_PATMI</name>
<dbReference type="Proteomes" id="UP000887568">
    <property type="component" value="Unplaced"/>
</dbReference>
<dbReference type="Gene3D" id="3.90.215.10">
    <property type="entry name" value="Gamma Fibrinogen, chain A, domain 1"/>
    <property type="match status" value="2"/>
</dbReference>
<keyword evidence="3" id="KW-0732">Signal</keyword>
<dbReference type="PROSITE" id="PS00514">
    <property type="entry name" value="FIBRINOGEN_C_1"/>
    <property type="match status" value="2"/>
</dbReference>
<dbReference type="CDD" id="cd00087">
    <property type="entry name" value="FReD"/>
    <property type="match status" value="2"/>
</dbReference>
<feature type="domain" description="Fibrinogen C-terminal" evidence="4">
    <location>
        <begin position="190"/>
        <end position="411"/>
    </location>
</feature>
<feature type="chain" id="PRO_5037495491" description="Fibrinogen C-terminal domain-containing protein" evidence="3">
    <location>
        <begin position="20"/>
        <end position="642"/>
    </location>
</feature>
<dbReference type="InterPro" id="IPR014716">
    <property type="entry name" value="Fibrinogen_a/b/g_C_1"/>
</dbReference>
<protein>
    <recommendedName>
        <fullName evidence="4">Fibrinogen C-terminal domain-containing protein</fullName>
    </recommendedName>
</protein>
<keyword evidence="1" id="KW-1015">Disulfide bond</keyword>
<feature type="region of interest" description="Disordered" evidence="2">
    <location>
        <begin position="120"/>
        <end position="189"/>
    </location>
</feature>
<evidence type="ECO:0000313" key="6">
    <source>
        <dbReference type="Proteomes" id="UP000887568"/>
    </source>
</evidence>
<dbReference type="FunFam" id="3.90.215.10:FF:000001">
    <property type="entry name" value="Tenascin isoform 1"/>
    <property type="match status" value="2"/>
</dbReference>
<dbReference type="SMART" id="SM00186">
    <property type="entry name" value="FBG"/>
    <property type="match status" value="2"/>
</dbReference>
<evidence type="ECO:0000256" key="1">
    <source>
        <dbReference type="ARBA" id="ARBA00023157"/>
    </source>
</evidence>
<sequence length="642" mass="71297">MWIGPTLAVLSWLIVPLHAATPSCDGPLSRAVGMDRVSRNVALNNHVLRSCTTRSSIVCMAACLRQDQCVSINYEGAGGTCELNGSSMEAHPADVEVRDGWKHYGNLPGTVAEEQICQTPTTNQPTTNQPTTNQPTTNQLTTNQPTTNQPTTNQPTTNQPTTNQPTTIQPTTTQPATTQATTSVPTTEVFTTEKPPVDCWDIHASSPLLPSGEYAVYPATHNGPLQVYCDMDTDGGGWTVFQRRIDDTQDFNQNWASYKAGFGDLSVNFWLGNDALHELTTQQDYQLRIELQSYYSQTTYTKYGLFTVADEANKYRLTVGLFYGSYVADDSMNYQNGMAFSTLDQDNDVDVPRHCAQSFLGGWWYTACLSSNLNGPFVNGPNVPQNAQGVIWGSWLTVSQSLKFAEMKLRPVSAQSVPKDCWDHKLQGQTASGLYNIYVTGKPQAIQVYCDMDDVGGGWTVIQRRVDGSRDFYLYWADYKAGFGDPADEFWFGNDDLHLLTNQSSYQLTVKMESWDFVIRYANYEHFSIANEADKYRLSVSGFSGSSGIGDSLGPHNGYMWSTQDQDNDIDLGRHCAQHTMGAWWYHSCEHSNLNGPFVASPGYLASDAQGRGIIWGTWKLQSYSFPKAEMKVRPSHMGFSL</sequence>
<organism evidence="5 6">
    <name type="scientific">Patiria miniata</name>
    <name type="common">Bat star</name>
    <name type="synonym">Asterina miniata</name>
    <dbReference type="NCBI Taxonomy" id="46514"/>
    <lineage>
        <taxon>Eukaryota</taxon>
        <taxon>Metazoa</taxon>
        <taxon>Echinodermata</taxon>
        <taxon>Eleutherozoa</taxon>
        <taxon>Asterozoa</taxon>
        <taxon>Asteroidea</taxon>
        <taxon>Valvatacea</taxon>
        <taxon>Valvatida</taxon>
        <taxon>Asterinidae</taxon>
        <taxon>Patiria</taxon>
    </lineage>
</organism>
<feature type="signal peptide" evidence="3">
    <location>
        <begin position="1"/>
        <end position="19"/>
    </location>
</feature>
<dbReference type="RefSeq" id="XP_038065619.1">
    <property type="nucleotide sequence ID" value="XM_038209691.1"/>
</dbReference>
<dbReference type="OrthoDB" id="7952570at2759"/>
<evidence type="ECO:0000256" key="2">
    <source>
        <dbReference type="SAM" id="MobiDB-lite"/>
    </source>
</evidence>
<dbReference type="PROSITE" id="PS51406">
    <property type="entry name" value="FIBRINOGEN_C_2"/>
    <property type="match status" value="2"/>
</dbReference>
<evidence type="ECO:0000256" key="3">
    <source>
        <dbReference type="SAM" id="SignalP"/>
    </source>
</evidence>
<evidence type="ECO:0000259" key="4">
    <source>
        <dbReference type="PROSITE" id="PS51406"/>
    </source>
</evidence>
<accession>A0A914AQA3</accession>
<dbReference type="OMA" id="ACHACNP"/>
<reference evidence="5" key="1">
    <citation type="submission" date="2022-11" db="UniProtKB">
        <authorList>
            <consortium name="EnsemblMetazoa"/>
        </authorList>
    </citation>
    <scope>IDENTIFICATION</scope>
</reference>
<dbReference type="NCBIfam" id="NF040941">
    <property type="entry name" value="GGGWT_bact"/>
    <property type="match status" value="2"/>
</dbReference>
<dbReference type="InterPro" id="IPR002181">
    <property type="entry name" value="Fibrinogen_a/b/g_C_dom"/>
</dbReference>
<dbReference type="InterPro" id="IPR036056">
    <property type="entry name" value="Fibrinogen-like_C"/>
</dbReference>
<dbReference type="SUPFAM" id="SSF56496">
    <property type="entry name" value="Fibrinogen C-terminal domain-like"/>
    <property type="match status" value="2"/>
</dbReference>
<proteinExistence type="predicted"/>
<feature type="domain" description="Fibrinogen C-terminal" evidence="4">
    <location>
        <begin position="412"/>
        <end position="637"/>
    </location>
</feature>
<keyword evidence="6" id="KW-1185">Reference proteome</keyword>
<dbReference type="PANTHER" id="PTHR19143:SF458">
    <property type="entry name" value="FIBRINOGEN C-TERMINAL DOMAIN-CONTAINING PROTEIN-RELATED"/>
    <property type="match status" value="1"/>
</dbReference>
<dbReference type="GO" id="GO:0005615">
    <property type="term" value="C:extracellular space"/>
    <property type="evidence" value="ECO:0007669"/>
    <property type="project" value="TreeGrafter"/>
</dbReference>
<dbReference type="InterPro" id="IPR003609">
    <property type="entry name" value="Pan_app"/>
</dbReference>
<dbReference type="InterPro" id="IPR050373">
    <property type="entry name" value="Fibrinogen_C-term_domain"/>
</dbReference>